<accession>A0ABR6KIA4</accession>
<dbReference type="RefSeq" id="WP_183669438.1">
    <property type="nucleotide sequence ID" value="NZ_BMPB01000003.1"/>
</dbReference>
<evidence type="ECO:0000259" key="1">
    <source>
        <dbReference type="Pfam" id="PF09359"/>
    </source>
</evidence>
<dbReference type="CDD" id="cd07750">
    <property type="entry name" value="PolyPPase_VTC_like"/>
    <property type="match status" value="1"/>
</dbReference>
<proteinExistence type="predicted"/>
<organism evidence="2 3">
    <name type="scientific">Parabacteroides faecis</name>
    <dbReference type="NCBI Taxonomy" id="1217282"/>
    <lineage>
        <taxon>Bacteria</taxon>
        <taxon>Pseudomonadati</taxon>
        <taxon>Bacteroidota</taxon>
        <taxon>Bacteroidia</taxon>
        <taxon>Bacteroidales</taxon>
        <taxon>Tannerellaceae</taxon>
        <taxon>Parabacteroides</taxon>
    </lineage>
</organism>
<keyword evidence="3" id="KW-1185">Reference proteome</keyword>
<evidence type="ECO:0000313" key="2">
    <source>
        <dbReference type="EMBL" id="MBB4621231.1"/>
    </source>
</evidence>
<dbReference type="Proteomes" id="UP000533637">
    <property type="component" value="Unassembled WGS sequence"/>
</dbReference>
<dbReference type="Gene3D" id="3.20.100.30">
    <property type="entry name" value="VTC, catalytic tunnel domain"/>
    <property type="match status" value="1"/>
</dbReference>
<protein>
    <recommendedName>
        <fullName evidence="1">VTC domain-containing protein</fullName>
    </recommendedName>
</protein>
<evidence type="ECO:0000313" key="3">
    <source>
        <dbReference type="Proteomes" id="UP000533637"/>
    </source>
</evidence>
<name>A0ABR6KIA4_9BACT</name>
<dbReference type="EMBL" id="JACHOC010000002">
    <property type="protein sequence ID" value="MBB4621231.1"/>
    <property type="molecule type" value="Genomic_DNA"/>
</dbReference>
<reference evidence="2 3" key="1">
    <citation type="submission" date="2020-08" db="EMBL/GenBank/DDBJ databases">
        <title>Genomic Encyclopedia of Type Strains, Phase IV (KMG-IV): sequencing the most valuable type-strain genomes for metagenomic binning, comparative biology and taxonomic classification.</title>
        <authorList>
            <person name="Goeker M."/>
        </authorList>
    </citation>
    <scope>NUCLEOTIDE SEQUENCE [LARGE SCALE GENOMIC DNA]</scope>
    <source>
        <strain evidence="2 3">DSM 102983</strain>
    </source>
</reference>
<dbReference type="Pfam" id="PF09359">
    <property type="entry name" value="VTC"/>
    <property type="match status" value="1"/>
</dbReference>
<sequence>MEEKVIDTILKSFPSISLSEMEGVRLMNRIDTKYTTTSEQLVCFLRLLQKDYYIQEINGKRVSPYRTVYLDTPGLSMYLAHQNGRKTREKIRMRSYLDSCRTFLEIKDKNNKGRTRKVRMPLSSMNSYLVTEAEVFLYEHASFQLQDLTLQVENQFNRITLVNREKTERLTIDTDLCFRHLSSRKEQSLPGLVIIELKQDGNIPSRAKVNLSQLHIHPVSISKYCLGMLLTNPEAKRNRFKKKLTQINKLANYSYGYII</sequence>
<dbReference type="InterPro" id="IPR042267">
    <property type="entry name" value="VTC_sf"/>
</dbReference>
<dbReference type="InterPro" id="IPR018966">
    <property type="entry name" value="VTC_domain"/>
</dbReference>
<gene>
    <name evidence="2" type="ORF">GGQ57_001125</name>
</gene>
<feature type="domain" description="VTC" evidence="1">
    <location>
        <begin position="28"/>
        <end position="230"/>
    </location>
</feature>
<comment type="caution">
    <text evidence="2">The sequence shown here is derived from an EMBL/GenBank/DDBJ whole genome shotgun (WGS) entry which is preliminary data.</text>
</comment>